<reference evidence="2" key="2">
    <citation type="submission" date="2013-10" db="EMBL/GenBank/DDBJ databases">
        <authorList>
            <person name="Aslett M."/>
        </authorList>
    </citation>
    <scope>NUCLEOTIDE SEQUENCE [LARGE SCALE GENOMIC DNA]</scope>
    <source>
        <strain evidence="2">Houghton</strain>
    </source>
</reference>
<feature type="region of interest" description="Disordered" evidence="1">
    <location>
        <begin position="283"/>
        <end position="310"/>
    </location>
</feature>
<feature type="compositionally biased region" description="Low complexity" evidence="1">
    <location>
        <begin position="1"/>
        <end position="17"/>
    </location>
</feature>
<accession>U6KPZ0</accession>
<gene>
    <name evidence="2" type="ORF">ETH_00002530</name>
</gene>
<feature type="region of interest" description="Disordered" evidence="1">
    <location>
        <begin position="1"/>
        <end position="28"/>
    </location>
</feature>
<proteinExistence type="predicted"/>
<dbReference type="OrthoDB" id="346092at2759"/>
<organism evidence="2 3">
    <name type="scientific">Eimeria tenella</name>
    <name type="common">Coccidian parasite</name>
    <dbReference type="NCBI Taxonomy" id="5802"/>
    <lineage>
        <taxon>Eukaryota</taxon>
        <taxon>Sar</taxon>
        <taxon>Alveolata</taxon>
        <taxon>Apicomplexa</taxon>
        <taxon>Conoidasida</taxon>
        <taxon>Coccidia</taxon>
        <taxon>Eucoccidiorida</taxon>
        <taxon>Eimeriorina</taxon>
        <taxon>Eimeriidae</taxon>
        <taxon>Eimeria</taxon>
    </lineage>
</organism>
<feature type="compositionally biased region" description="Basic and acidic residues" evidence="1">
    <location>
        <begin position="100"/>
        <end position="109"/>
    </location>
</feature>
<dbReference type="OMA" id="GDWWILG"/>
<protein>
    <submittedName>
        <fullName evidence="2">Uncharacterized protein</fullName>
    </submittedName>
</protein>
<evidence type="ECO:0000313" key="2">
    <source>
        <dbReference type="EMBL" id="CDJ37513.1"/>
    </source>
</evidence>
<dbReference type="RefSeq" id="XP_013228351.1">
    <property type="nucleotide sequence ID" value="XM_013372897.1"/>
</dbReference>
<evidence type="ECO:0000256" key="1">
    <source>
        <dbReference type="SAM" id="MobiDB-lite"/>
    </source>
</evidence>
<feature type="region of interest" description="Disordered" evidence="1">
    <location>
        <begin position="235"/>
        <end position="258"/>
    </location>
</feature>
<dbReference type="VEuPathDB" id="ToxoDB:ETH_00002530"/>
<evidence type="ECO:0000313" key="3">
    <source>
        <dbReference type="Proteomes" id="UP000030747"/>
    </source>
</evidence>
<dbReference type="Proteomes" id="UP000030747">
    <property type="component" value="Unassembled WGS sequence"/>
</dbReference>
<dbReference type="SMR" id="U6KPZ0"/>
<feature type="region of interest" description="Disordered" evidence="1">
    <location>
        <begin position="134"/>
        <end position="184"/>
    </location>
</feature>
<dbReference type="EMBL" id="HG673764">
    <property type="protein sequence ID" value="CDJ37513.1"/>
    <property type="molecule type" value="Genomic_DNA"/>
</dbReference>
<dbReference type="VEuPathDB" id="ToxoDB:ETH2_0402100"/>
<name>U6KPZ0_EIMTE</name>
<sequence>MPTSTLGRTRGSLGGTTQLPTPTDGKAGDWWILGSTNYTVVDPTRPETSKTPVRRLEKYDEQTRSVSPESVSGWLATSPRSRVLDFPDRWPSSNMRSRRRSTDGEHGTEYSRSLCGGLKDAESAVYGGRVGNPLLSASQPGGRPASLRNQRTVTGTPPVKGSSHIPENFRRQRSSSVTGSRGSLPSFKDIVRRMQEDAERRRMSEFSIFTPLRQGTTRGMKSHFEQVLSLRSGSGCGRKDEMNRQSNSGNGAFRAPGGRGSSIDALYRDFARERLKRSFTRLSSAMSSSASRGHMDEAGNDADLFETSPAGAGKRTITALRQLEQSSRLIRTQLRSLQRATETWDKMESLMEPELGKRANPGLLAETSFFDGQFGTGSWQFLEQDPVEPHAALTDVQREEVEQAAKATSQHRESQMKALRELLGHVEKACECQELFRKSSAVCFALDTYDAVAEIWSSCAPLTPLIAPVALASLVCVLAYEFCAIGSTEVAAQSLASLLVHAGFEKVDAKLQERNLRFSLLYESLLENKNLIQRIAVKIIALVLDHDTPRASRHSASQLQVPKDEHLGLPEMIIKESMFGDSSLMSASAHSEVPPVTTVAQQAILAIHEAGGQRGDPVFLDREAEQERDPRMSSKSRILLRKLGFVIVELRIHMNKLLACRIAMSELGCTRRAWEYISDFQSRAREILSQSASKDGPTAD</sequence>
<reference evidence="2" key="1">
    <citation type="submission" date="2013-10" db="EMBL/GenBank/DDBJ databases">
        <title>Genomic analysis of the causative agents of coccidiosis in chickens.</title>
        <authorList>
            <person name="Reid A.J."/>
            <person name="Blake D."/>
            <person name="Billington K."/>
            <person name="Browne H."/>
            <person name="Dunn M."/>
            <person name="Hung S."/>
            <person name="Kawahara F."/>
            <person name="Miranda-Saavedra D."/>
            <person name="Mourier T."/>
            <person name="Nagra H."/>
            <person name="Otto T.D."/>
            <person name="Rawlings N."/>
            <person name="Sanchez A."/>
            <person name="Sanders M."/>
            <person name="Subramaniam C."/>
            <person name="Tay Y."/>
            <person name="Dear P."/>
            <person name="Doerig C."/>
            <person name="Gruber A."/>
            <person name="Parkinson J."/>
            <person name="Shirley M."/>
            <person name="Wan K.L."/>
            <person name="Berriman M."/>
            <person name="Tomley F."/>
            <person name="Pain A."/>
        </authorList>
    </citation>
    <scope>NUCLEOTIDE SEQUENCE [LARGE SCALE GENOMIC DNA]</scope>
    <source>
        <strain evidence="2">Houghton</strain>
    </source>
</reference>
<keyword evidence="3" id="KW-1185">Reference proteome</keyword>
<dbReference type="GeneID" id="25249721"/>
<feature type="region of interest" description="Disordered" evidence="1">
    <location>
        <begin position="86"/>
        <end position="111"/>
    </location>
</feature>
<dbReference type="AlphaFoldDB" id="U6KPZ0"/>
<feature type="compositionally biased region" description="Polar residues" evidence="1">
    <location>
        <begin position="174"/>
        <end position="183"/>
    </location>
</feature>